<dbReference type="EMBL" id="CAJVPJ010004920">
    <property type="protein sequence ID" value="CAG8656832.1"/>
    <property type="molecule type" value="Genomic_DNA"/>
</dbReference>
<feature type="region of interest" description="Disordered" evidence="1">
    <location>
        <begin position="1"/>
        <end position="41"/>
    </location>
</feature>
<protein>
    <submittedName>
        <fullName evidence="2">9733_t:CDS:1</fullName>
    </submittedName>
</protein>
<feature type="compositionally biased region" description="Basic residues" evidence="1">
    <location>
        <begin position="1"/>
        <end position="10"/>
    </location>
</feature>
<name>A0A9N9DY12_9GLOM</name>
<proteinExistence type="predicted"/>
<gene>
    <name evidence="2" type="ORF">POCULU_LOCUS10246</name>
</gene>
<keyword evidence="3" id="KW-1185">Reference proteome</keyword>
<comment type="caution">
    <text evidence="2">The sequence shown here is derived from an EMBL/GenBank/DDBJ whole genome shotgun (WGS) entry which is preliminary data.</text>
</comment>
<evidence type="ECO:0000256" key="1">
    <source>
        <dbReference type="SAM" id="MobiDB-lite"/>
    </source>
</evidence>
<accession>A0A9N9DY12</accession>
<evidence type="ECO:0000313" key="2">
    <source>
        <dbReference type="EMBL" id="CAG8656832.1"/>
    </source>
</evidence>
<feature type="compositionally biased region" description="Basic residues" evidence="1">
    <location>
        <begin position="32"/>
        <end position="41"/>
    </location>
</feature>
<feature type="non-terminal residue" evidence="2">
    <location>
        <position position="1"/>
    </location>
</feature>
<dbReference type="Proteomes" id="UP000789572">
    <property type="component" value="Unassembled WGS sequence"/>
</dbReference>
<reference evidence="2" key="1">
    <citation type="submission" date="2021-06" db="EMBL/GenBank/DDBJ databases">
        <authorList>
            <person name="Kallberg Y."/>
            <person name="Tangrot J."/>
            <person name="Rosling A."/>
        </authorList>
    </citation>
    <scope>NUCLEOTIDE SEQUENCE</scope>
    <source>
        <strain evidence="2">IA702</strain>
    </source>
</reference>
<evidence type="ECO:0000313" key="3">
    <source>
        <dbReference type="Proteomes" id="UP000789572"/>
    </source>
</evidence>
<sequence length="41" mass="4711">VYKKKEKKKKEMSESVPGIPRDPLNRPVPGSLHRRRALVKG</sequence>
<dbReference type="AlphaFoldDB" id="A0A9N9DY12"/>
<organism evidence="2 3">
    <name type="scientific">Paraglomus occultum</name>
    <dbReference type="NCBI Taxonomy" id="144539"/>
    <lineage>
        <taxon>Eukaryota</taxon>
        <taxon>Fungi</taxon>
        <taxon>Fungi incertae sedis</taxon>
        <taxon>Mucoromycota</taxon>
        <taxon>Glomeromycotina</taxon>
        <taxon>Glomeromycetes</taxon>
        <taxon>Paraglomerales</taxon>
        <taxon>Paraglomeraceae</taxon>
        <taxon>Paraglomus</taxon>
    </lineage>
</organism>